<feature type="compositionally biased region" description="Basic and acidic residues" evidence="1">
    <location>
        <begin position="297"/>
        <end position="312"/>
    </location>
</feature>
<evidence type="ECO:0000259" key="4">
    <source>
        <dbReference type="Pfam" id="PF11702"/>
    </source>
</evidence>
<feature type="compositionally biased region" description="Acidic residues" evidence="1">
    <location>
        <begin position="323"/>
        <end position="358"/>
    </location>
</feature>
<feature type="compositionally biased region" description="Polar residues" evidence="1">
    <location>
        <begin position="197"/>
        <end position="217"/>
    </location>
</feature>
<feature type="domain" description="DUF3295" evidence="4">
    <location>
        <begin position="85"/>
        <end position="498"/>
    </location>
</feature>
<dbReference type="InterPro" id="IPR021711">
    <property type="entry name" value="DUF3295"/>
</dbReference>
<evidence type="ECO:0000313" key="6">
    <source>
        <dbReference type="Proteomes" id="UP000033140"/>
    </source>
</evidence>
<dbReference type="EMBL" id="BACD03000006">
    <property type="protein sequence ID" value="GAO46948.1"/>
    <property type="molecule type" value="Genomic_DNA"/>
</dbReference>
<evidence type="ECO:0000256" key="2">
    <source>
        <dbReference type="SAM" id="Phobius"/>
    </source>
</evidence>
<dbReference type="PANTHER" id="PTHR28014:SF1">
    <property type="entry name" value="NEGATIVE REGULATOR OF RAS-CAMP PATHWAY"/>
    <property type="match status" value="1"/>
</dbReference>
<keyword evidence="2" id="KW-0812">Transmembrane</keyword>
<feature type="compositionally biased region" description="Low complexity" evidence="1">
    <location>
        <begin position="412"/>
        <end position="421"/>
    </location>
</feature>
<keyword evidence="2" id="KW-0472">Membrane</keyword>
<keyword evidence="2" id="KW-1133">Transmembrane helix</keyword>
<organism evidence="5 6">
    <name type="scientific">Saitoella complicata (strain BCRC 22490 / CBS 7301 / JCM 7358 / NBRC 10748 / NRRL Y-17804)</name>
    <dbReference type="NCBI Taxonomy" id="698492"/>
    <lineage>
        <taxon>Eukaryota</taxon>
        <taxon>Fungi</taxon>
        <taxon>Dikarya</taxon>
        <taxon>Ascomycota</taxon>
        <taxon>Taphrinomycotina</taxon>
        <taxon>Taphrinomycotina incertae sedis</taxon>
        <taxon>Saitoella</taxon>
    </lineage>
</organism>
<feature type="region of interest" description="Disordered" evidence="1">
    <location>
        <begin position="158"/>
        <end position="179"/>
    </location>
</feature>
<reference evidence="5 6" key="1">
    <citation type="journal article" date="2011" name="J. Gen. Appl. Microbiol.">
        <title>Draft genome sequencing of the enigmatic yeast Saitoella complicata.</title>
        <authorList>
            <person name="Nishida H."/>
            <person name="Hamamoto M."/>
            <person name="Sugiyama J."/>
        </authorList>
    </citation>
    <scope>NUCLEOTIDE SEQUENCE [LARGE SCALE GENOMIC DNA]</scope>
    <source>
        <strain evidence="5 6">NRRL Y-17804</strain>
    </source>
</reference>
<dbReference type="Proteomes" id="UP000033140">
    <property type="component" value="Unassembled WGS sequence"/>
</dbReference>
<dbReference type="GO" id="GO:0006808">
    <property type="term" value="P:regulation of nitrogen utilization"/>
    <property type="evidence" value="ECO:0007669"/>
    <property type="project" value="TreeGrafter"/>
</dbReference>
<gene>
    <name evidence="5" type="ORF">G7K_1165-t1</name>
</gene>
<feature type="transmembrane region" description="Helical" evidence="2">
    <location>
        <begin position="555"/>
        <end position="575"/>
    </location>
</feature>
<dbReference type="STRING" id="698492.A0A0E9NAX5"/>
<dbReference type="OMA" id="NGYHSKG"/>
<dbReference type="GO" id="GO:0000122">
    <property type="term" value="P:negative regulation of transcription by RNA polymerase II"/>
    <property type="evidence" value="ECO:0007669"/>
    <property type="project" value="TreeGrafter"/>
</dbReference>
<dbReference type="InterPro" id="IPR053043">
    <property type="entry name" value="Ras-cAMP_regulatory"/>
</dbReference>
<feature type="region of interest" description="Disordered" evidence="1">
    <location>
        <begin position="197"/>
        <end position="229"/>
    </location>
</feature>
<dbReference type="GO" id="GO:0005737">
    <property type="term" value="C:cytoplasm"/>
    <property type="evidence" value="ECO:0007669"/>
    <property type="project" value="TreeGrafter"/>
</dbReference>
<evidence type="ECO:0000256" key="1">
    <source>
        <dbReference type="SAM" id="MobiDB-lite"/>
    </source>
</evidence>
<accession>A0A0E9NAX5</accession>
<evidence type="ECO:0000259" key="3">
    <source>
        <dbReference type="Pfam" id="PF08550"/>
    </source>
</evidence>
<dbReference type="InterPro" id="IPR013860">
    <property type="entry name" value="AreA_GATA"/>
</dbReference>
<feature type="region of interest" description="Disordered" evidence="1">
    <location>
        <begin position="270"/>
        <end position="462"/>
    </location>
</feature>
<dbReference type="Pfam" id="PF08550">
    <property type="entry name" value="GATA_AreA"/>
    <property type="match status" value="1"/>
</dbReference>
<dbReference type="GO" id="GO:0031930">
    <property type="term" value="P:mitochondria-nucleus signaling pathway"/>
    <property type="evidence" value="ECO:0007669"/>
    <property type="project" value="TreeGrafter"/>
</dbReference>
<dbReference type="PANTHER" id="PTHR28014">
    <property type="entry name" value="NEGATIVE REGULATOR OF RAS-CAMP PATHWAY"/>
    <property type="match status" value="1"/>
</dbReference>
<name>A0A0E9NAX5_SAICN</name>
<reference evidence="5 6" key="2">
    <citation type="journal article" date="2014" name="J. Gen. Appl. Microbiol.">
        <title>The early diverging ascomycetous budding yeast Saitoella complicata has three histone deacetylases belonging to the Clr6, Hos2, and Rpd3 lineages.</title>
        <authorList>
            <person name="Nishida H."/>
            <person name="Matsumoto T."/>
            <person name="Kondo S."/>
            <person name="Hamamoto M."/>
            <person name="Yoshikawa H."/>
        </authorList>
    </citation>
    <scope>NUCLEOTIDE SEQUENCE [LARGE SCALE GENOMIC DNA]</scope>
    <source>
        <strain evidence="5 6">NRRL Y-17804</strain>
    </source>
</reference>
<feature type="compositionally biased region" description="Polar residues" evidence="1">
    <location>
        <begin position="160"/>
        <end position="175"/>
    </location>
</feature>
<keyword evidence="6" id="KW-1185">Reference proteome</keyword>
<feature type="compositionally biased region" description="Basic and acidic residues" evidence="1">
    <location>
        <begin position="367"/>
        <end position="380"/>
    </location>
</feature>
<dbReference type="Pfam" id="PF11702">
    <property type="entry name" value="DUF3295"/>
    <property type="match status" value="1"/>
</dbReference>
<dbReference type="AlphaFoldDB" id="A0A0E9NAX5"/>
<reference evidence="5 6" key="3">
    <citation type="journal article" date="2015" name="Genome Announc.">
        <title>Draft Genome Sequence of the Archiascomycetous Yeast Saitoella complicata.</title>
        <authorList>
            <person name="Yamauchi K."/>
            <person name="Kondo S."/>
            <person name="Hamamoto M."/>
            <person name="Takahashi Y."/>
            <person name="Ogura Y."/>
            <person name="Hayashi T."/>
            <person name="Nishida H."/>
        </authorList>
    </citation>
    <scope>NUCLEOTIDE SEQUENCE [LARGE SCALE GENOMIC DNA]</scope>
    <source>
        <strain evidence="5 6">NRRL Y-17804</strain>
    </source>
</reference>
<protein>
    <submittedName>
        <fullName evidence="5">Uncharacterized protein</fullName>
    </submittedName>
</protein>
<feature type="transmembrane region" description="Helical" evidence="2">
    <location>
        <begin position="522"/>
        <end position="543"/>
    </location>
</feature>
<feature type="compositionally biased region" description="Basic and acidic residues" evidence="1">
    <location>
        <begin position="395"/>
        <end position="411"/>
    </location>
</feature>
<comment type="caution">
    <text evidence="5">The sequence shown here is derived from an EMBL/GenBank/DDBJ whole genome shotgun (WGS) entry which is preliminary data.</text>
</comment>
<evidence type="ECO:0000313" key="5">
    <source>
        <dbReference type="EMBL" id="GAO46948.1"/>
    </source>
</evidence>
<feature type="domain" description="Nitrogen regulatory protein areA GATA-like" evidence="3">
    <location>
        <begin position="33"/>
        <end position="60"/>
    </location>
</feature>
<sequence length="596" mass="65606">MPGRATLPDPVLSLAPNGITKLDSIDADNLSCMWNVFTKCKENLENGRRLENLSWRLWYREALMYDHDDEPTQTTATAAHSKSANDLPALSRSIDSIASEAAPVVAAAASALTAKPVRPTLTRNLSSKRHLTPESFHKLVTGLGPVGADAESWRAMAKKNGQQQASSAPGKQVTTVKDEKTKEVEAIAASVKSGFSKASTSYPADASTKSRAMSVLTSAKDESKEDDAPMMASSVVRGFELPKVSAIAPKPSLPTPVPVVARPAAEKKFFIKSTPSDSETDSDAERRRRQQCTVQQKKTEKRTSFKEEKEIIRCAQDSAIASDSEEEDEEDDGAVFEDTSDEEDDAGDEDDGDWEDSEGTGSVGSSVEDRAKVRFGKSERPGLPSRRSMLSALLVKRDAIKEGGSRSDSSKSSKQSSPISSPCAPRKAASVNEAPQTISAMKIKRSSSTQSDQVALSPRTTRRNMLATELSESLRRNLLWERQQKHMTSNAVLKRRAARIRVPRSRMVNKKMIPSTFPEIRFLLLFVLFCGSRLLLPLGFTIYGLTPKLKHGVSFLFLSGWHRCFCFFLPLLFYLRPENIVCWVCGFAVEDSWRSM</sequence>
<proteinExistence type="predicted"/>